<accession>A0ABT4HQ43</accession>
<organism evidence="2 3">
    <name type="scientific">Mycolicibacterium iranicum</name>
    <name type="common">Mycobacterium iranicum</name>
    <dbReference type="NCBI Taxonomy" id="912594"/>
    <lineage>
        <taxon>Bacteria</taxon>
        <taxon>Bacillati</taxon>
        <taxon>Actinomycetota</taxon>
        <taxon>Actinomycetes</taxon>
        <taxon>Mycobacteriales</taxon>
        <taxon>Mycobacteriaceae</taxon>
        <taxon>Mycolicibacterium</taxon>
    </lineage>
</organism>
<dbReference type="EMBL" id="JAPQYE010000029">
    <property type="protein sequence ID" value="MCZ0732350.1"/>
    <property type="molecule type" value="Genomic_DNA"/>
</dbReference>
<dbReference type="InterPro" id="IPR027417">
    <property type="entry name" value="P-loop_NTPase"/>
</dbReference>
<dbReference type="InterPro" id="IPR048089">
    <property type="entry name" value="McdA"/>
</dbReference>
<dbReference type="InterPro" id="IPR050678">
    <property type="entry name" value="DNA_Partitioning_ATPase"/>
</dbReference>
<dbReference type="RefSeq" id="WP_268788059.1">
    <property type="nucleotide sequence ID" value="NZ_JAPQYE010000029.1"/>
</dbReference>
<gene>
    <name evidence="2" type="ORF">OY187_30310</name>
</gene>
<dbReference type="Gene3D" id="3.40.50.300">
    <property type="entry name" value="P-loop containing nucleotide triphosphate hydrolases"/>
    <property type="match status" value="1"/>
</dbReference>
<sequence length="214" mass="23332">MIYAFVNQKGGVGKTTLAVNVAAERSRRGRRVLLVDADPQGSALDWQAQRGNLEHPPIFTVAGFPRDTIHREIGQLGAGYDDVVIDAPPRVESTARAVIMAADLVVLPVQPSPYDVWASAETLALLEQSQVYKPDLKAAWLINRRIVNTSIGRDIKQQLQDYGPRLLEATVAQRVIFSEAASRGLAVHEADPDGVADTEIRAVARELEEMSNVG</sequence>
<dbReference type="NCBIfam" id="NF041546">
    <property type="entry name" value="ParA_partition"/>
    <property type="match status" value="1"/>
</dbReference>
<evidence type="ECO:0000313" key="2">
    <source>
        <dbReference type="EMBL" id="MCZ0732350.1"/>
    </source>
</evidence>
<keyword evidence="3" id="KW-1185">Reference proteome</keyword>
<feature type="domain" description="CobQ/CobB/MinD/ParA nucleotide binding" evidence="1">
    <location>
        <begin position="4"/>
        <end position="185"/>
    </location>
</feature>
<dbReference type="PANTHER" id="PTHR13696:SF96">
    <property type="entry name" value="COBQ_COBB_MIND_PARA NUCLEOTIDE BINDING DOMAIN-CONTAINING PROTEIN"/>
    <property type="match status" value="1"/>
</dbReference>
<dbReference type="PANTHER" id="PTHR13696">
    <property type="entry name" value="P-LOOP CONTAINING NUCLEOSIDE TRIPHOSPHATE HYDROLASE"/>
    <property type="match status" value="1"/>
</dbReference>
<evidence type="ECO:0000313" key="3">
    <source>
        <dbReference type="Proteomes" id="UP001084650"/>
    </source>
</evidence>
<name>A0ABT4HQ43_MYCIR</name>
<dbReference type="CDD" id="cd02042">
    <property type="entry name" value="ParAB_family"/>
    <property type="match status" value="1"/>
</dbReference>
<comment type="caution">
    <text evidence="2">The sequence shown here is derived from an EMBL/GenBank/DDBJ whole genome shotgun (WGS) entry which is preliminary data.</text>
</comment>
<dbReference type="PIRSF" id="PIRSF009320">
    <property type="entry name" value="Nuc_binding_HP_1000"/>
    <property type="match status" value="1"/>
</dbReference>
<protein>
    <submittedName>
        <fullName evidence="2">AAA family ATPase</fullName>
    </submittedName>
</protein>
<dbReference type="InterPro" id="IPR002586">
    <property type="entry name" value="CobQ/CobB/MinD/ParA_Nub-bd_dom"/>
</dbReference>
<dbReference type="Proteomes" id="UP001084650">
    <property type="component" value="Unassembled WGS sequence"/>
</dbReference>
<reference evidence="2" key="1">
    <citation type="submission" date="2022-12" db="EMBL/GenBank/DDBJ databases">
        <title>Whole genome sequence of Mycolicibacterium iranicum strain SBH312.</title>
        <authorList>
            <person name="Jani J."/>
            <person name="Arifin Mustapha Z."/>
            <person name="Ahmed K."/>
            <person name="Kai Ling C."/>
        </authorList>
    </citation>
    <scope>NUCLEOTIDE SEQUENCE</scope>
    <source>
        <strain evidence="2">SBH312</strain>
    </source>
</reference>
<dbReference type="Pfam" id="PF01656">
    <property type="entry name" value="CbiA"/>
    <property type="match status" value="1"/>
</dbReference>
<dbReference type="SUPFAM" id="SSF52540">
    <property type="entry name" value="P-loop containing nucleoside triphosphate hydrolases"/>
    <property type="match status" value="1"/>
</dbReference>
<proteinExistence type="predicted"/>
<evidence type="ECO:0000259" key="1">
    <source>
        <dbReference type="Pfam" id="PF01656"/>
    </source>
</evidence>